<sequence>MAKIVLLSASIRQGRNSHRVALYFKNYIESNQLADVEMVDLDIYDFPLFEERLRFLKNPSEKILDFAAKIREAEGVLLVTPEYNGGYPASLKNVIDLLYDEWRKKPIALATASAGNFGGAQVMTSLVFSLWKIGSILVPAMFPVAKVQEAFNEQGEPLDKAQTDKRAHTFVSELLWFIEAKKRMHN</sequence>
<keyword evidence="2" id="KW-0560">Oxidoreductase</keyword>
<dbReference type="Gene3D" id="3.40.50.360">
    <property type="match status" value="1"/>
</dbReference>
<dbReference type="PANTHER" id="PTHR30543">
    <property type="entry name" value="CHROMATE REDUCTASE"/>
    <property type="match status" value="1"/>
</dbReference>
<dbReference type="Proteomes" id="UP001589774">
    <property type="component" value="Unassembled WGS sequence"/>
</dbReference>
<keyword evidence="3" id="KW-1185">Reference proteome</keyword>
<dbReference type="GO" id="GO:0016491">
    <property type="term" value="F:oxidoreductase activity"/>
    <property type="evidence" value="ECO:0007669"/>
    <property type="project" value="UniProtKB-KW"/>
</dbReference>
<dbReference type="Pfam" id="PF03358">
    <property type="entry name" value="FMN_red"/>
    <property type="match status" value="1"/>
</dbReference>
<evidence type="ECO:0000313" key="2">
    <source>
        <dbReference type="EMBL" id="MFC0321757.1"/>
    </source>
</evidence>
<dbReference type="InterPro" id="IPR029039">
    <property type="entry name" value="Flavoprotein-like_sf"/>
</dbReference>
<dbReference type="RefSeq" id="WP_013665884.1">
    <property type="nucleotide sequence ID" value="NZ_JBHLWO010000007.1"/>
</dbReference>
<dbReference type="EMBL" id="JBHLWO010000007">
    <property type="protein sequence ID" value="MFC0321757.1"/>
    <property type="molecule type" value="Genomic_DNA"/>
</dbReference>
<reference evidence="2 3" key="1">
    <citation type="submission" date="2024-09" db="EMBL/GenBank/DDBJ databases">
        <authorList>
            <person name="Sun Q."/>
            <person name="Mori K."/>
        </authorList>
    </citation>
    <scope>NUCLEOTIDE SEQUENCE [LARGE SCALE GENOMIC DNA]</scope>
    <source>
        <strain evidence="2 3">CCM 7765</strain>
    </source>
</reference>
<gene>
    <name evidence="2" type="ORF">ACFFI0_25820</name>
</gene>
<comment type="caution">
    <text evidence="2">The sequence shown here is derived from an EMBL/GenBank/DDBJ whole genome shotgun (WGS) entry which is preliminary data.</text>
</comment>
<evidence type="ECO:0000259" key="1">
    <source>
        <dbReference type="Pfam" id="PF03358"/>
    </source>
</evidence>
<proteinExistence type="predicted"/>
<accession>A0ABV6HSX4</accession>
<dbReference type="InterPro" id="IPR050712">
    <property type="entry name" value="NAD(P)H-dep_reductase"/>
</dbReference>
<dbReference type="PANTHER" id="PTHR30543:SF21">
    <property type="entry name" value="NAD(P)H-DEPENDENT FMN REDUCTASE LOT6"/>
    <property type="match status" value="1"/>
</dbReference>
<dbReference type="SUPFAM" id="SSF52218">
    <property type="entry name" value="Flavoproteins"/>
    <property type="match status" value="1"/>
</dbReference>
<evidence type="ECO:0000313" key="3">
    <source>
        <dbReference type="Proteomes" id="UP001589774"/>
    </source>
</evidence>
<name>A0ABV6HSX4_9SPHI</name>
<dbReference type="InterPro" id="IPR005025">
    <property type="entry name" value="FMN_Rdtase-like_dom"/>
</dbReference>
<protein>
    <submittedName>
        <fullName evidence="2">NADPH-dependent FMN reductase</fullName>
        <ecNumber evidence="2">1.-.-.-</ecNumber>
    </submittedName>
</protein>
<feature type="domain" description="NADPH-dependent FMN reductase-like" evidence="1">
    <location>
        <begin position="3"/>
        <end position="145"/>
    </location>
</feature>
<organism evidence="2 3">
    <name type="scientific">Olivibacter oleidegradans</name>
    <dbReference type="NCBI Taxonomy" id="760123"/>
    <lineage>
        <taxon>Bacteria</taxon>
        <taxon>Pseudomonadati</taxon>
        <taxon>Bacteroidota</taxon>
        <taxon>Sphingobacteriia</taxon>
        <taxon>Sphingobacteriales</taxon>
        <taxon>Sphingobacteriaceae</taxon>
        <taxon>Olivibacter</taxon>
    </lineage>
</organism>
<dbReference type="EC" id="1.-.-.-" evidence="2"/>